<feature type="compositionally biased region" description="Basic residues" evidence="1">
    <location>
        <begin position="546"/>
        <end position="556"/>
    </location>
</feature>
<dbReference type="VEuPathDB" id="TriTrypDB:ECC02_008079"/>
<feature type="transmembrane region" description="Helical" evidence="2">
    <location>
        <begin position="17"/>
        <end position="40"/>
    </location>
</feature>
<accession>A0A7J6XX56</accession>
<feature type="domain" description="DUF7761" evidence="4">
    <location>
        <begin position="292"/>
        <end position="392"/>
    </location>
</feature>
<dbReference type="InterPro" id="IPR056663">
    <property type="entry name" value="DUF7761"/>
</dbReference>
<evidence type="ECO:0000259" key="3">
    <source>
        <dbReference type="Pfam" id="PF24945"/>
    </source>
</evidence>
<dbReference type="Pfam" id="PF24952">
    <property type="entry name" value="DUF7761"/>
    <property type="match status" value="1"/>
</dbReference>
<evidence type="ECO:0000313" key="7">
    <source>
        <dbReference type="Proteomes" id="UP000583944"/>
    </source>
</evidence>
<evidence type="ECO:0000259" key="5">
    <source>
        <dbReference type="Pfam" id="PF24953"/>
    </source>
</evidence>
<dbReference type="PANTHER" id="PTHR42262">
    <property type="entry name" value="PDZ DOMAIN-CONTAINING PROTEIN-RELATED"/>
    <property type="match status" value="1"/>
</dbReference>
<feature type="region of interest" description="Disordered" evidence="1">
    <location>
        <begin position="528"/>
        <end position="641"/>
    </location>
</feature>
<dbReference type="AlphaFoldDB" id="A0A7J6XX56"/>
<dbReference type="EMBL" id="JABDHM010000081">
    <property type="protein sequence ID" value="KAF5218997.1"/>
    <property type="molecule type" value="Genomic_DNA"/>
</dbReference>
<dbReference type="PANTHER" id="PTHR42262:SF2">
    <property type="entry name" value="PDZ DOMAIN-CONTAINING PROTEIN"/>
    <property type="match status" value="1"/>
</dbReference>
<feature type="compositionally biased region" description="Basic and acidic residues" evidence="1">
    <location>
        <begin position="619"/>
        <end position="631"/>
    </location>
</feature>
<evidence type="ECO:0000256" key="1">
    <source>
        <dbReference type="SAM" id="MobiDB-lite"/>
    </source>
</evidence>
<dbReference type="VEuPathDB" id="TriTrypDB:BCY84_16454"/>
<protein>
    <submittedName>
        <fullName evidence="6">Uncharacterized protein</fullName>
    </submittedName>
</protein>
<organism evidence="6 7">
    <name type="scientific">Trypanosoma cruzi</name>
    <dbReference type="NCBI Taxonomy" id="5693"/>
    <lineage>
        <taxon>Eukaryota</taxon>
        <taxon>Discoba</taxon>
        <taxon>Euglenozoa</taxon>
        <taxon>Kinetoplastea</taxon>
        <taxon>Metakinetoplastina</taxon>
        <taxon>Trypanosomatida</taxon>
        <taxon>Trypanosomatidae</taxon>
        <taxon>Trypanosoma</taxon>
        <taxon>Schizotrypanum</taxon>
    </lineage>
</organism>
<keyword evidence="2" id="KW-1133">Transmembrane helix</keyword>
<dbReference type="InterPro" id="IPR056664">
    <property type="entry name" value="DUF7762"/>
</dbReference>
<keyword evidence="2" id="KW-0812">Transmembrane</keyword>
<proteinExistence type="predicted"/>
<feature type="region of interest" description="Disordered" evidence="1">
    <location>
        <begin position="663"/>
        <end position="682"/>
    </location>
</feature>
<dbReference type="InterPro" id="IPR056661">
    <property type="entry name" value="DUF7759"/>
</dbReference>
<feature type="compositionally biased region" description="Basic and acidic residues" evidence="1">
    <location>
        <begin position="557"/>
        <end position="571"/>
    </location>
</feature>
<reference evidence="6 7" key="1">
    <citation type="journal article" date="2019" name="Genome Biol. Evol.">
        <title>Nanopore Sequencing Significantly Improves Genome Assembly of the Protozoan Parasite Trypanosoma cruzi.</title>
        <authorList>
            <person name="Diaz-Viraque F."/>
            <person name="Pita S."/>
            <person name="Greif G."/>
            <person name="de Souza R.C.M."/>
            <person name="Iraola G."/>
            <person name="Robello C."/>
        </authorList>
    </citation>
    <scope>NUCLEOTIDE SEQUENCE [LARGE SCALE GENOMIC DNA]</scope>
    <source>
        <strain evidence="6 7">Berenice</strain>
    </source>
</reference>
<dbReference type="Pfam" id="PF24953">
    <property type="entry name" value="DUF7762"/>
    <property type="match status" value="1"/>
</dbReference>
<dbReference type="Proteomes" id="UP000583944">
    <property type="component" value="Unassembled WGS sequence"/>
</dbReference>
<evidence type="ECO:0000256" key="2">
    <source>
        <dbReference type="SAM" id="Phobius"/>
    </source>
</evidence>
<evidence type="ECO:0000313" key="6">
    <source>
        <dbReference type="EMBL" id="KAF5218997.1"/>
    </source>
</evidence>
<dbReference type="Pfam" id="PF24945">
    <property type="entry name" value="DUF7759"/>
    <property type="match status" value="1"/>
</dbReference>
<evidence type="ECO:0000259" key="4">
    <source>
        <dbReference type="Pfam" id="PF24952"/>
    </source>
</evidence>
<sequence length="750" mass="83570">MRSWVSNGVVCSCLDSFFVFVFFSVSFSFLFIGSLSVVLIEKVGCAVMSKSRPRKHRCVAQMEDGLTASQRLQQWGAAAELLYAPNSPINQPPSPKEPHTFLVARRIATVMARLNDLCQRESEVLLTPRDALLELADIVRFALVSFHKEVVTGQLDRAQVASVLAEYVAHRTAPQAGMVEGLHVITWVSIKLRVELFLEQLRRRLNMELESSHNDQRTAQQVGALRTTLTLLNDFESFYDNILVTFPCVQLMDTTPDAAEQMMPILSRQYYQLADWVVLVEVSTTQPPITETWVQSVDREASTLVLRRTDIASPWGLIFNQCGQIVDIDTSLRSVSEEGEELHRLLCCTTEGAKIVAVNSTTIPDISSVGAEEVLEIFKNATKSNKRIAIQLANGALKQPSVQQLAFLLPNQGGEGSSGQRATLVLHRPDRSMPWGCELTEELIVSGLPKRCTSVRARNFLADYRGRVALMAVNGVEVTTVAQAEALCAHTETIVMNFVVVAPSMAERSKGSLSEKVSLALTQDQIEKAREKPLVGKKGAKQSGERKKKTKGQQQRKQHENAEDLDAKADDVYTADANEAEELTAEPDKHAEEDDVKETYPMVADDEATPDDTSGMEGKLQEGSKETEERLPAAGETPEPLVLPNNITIELLTPEEMVIRRDSSEEKWGLSLESSGEGAERTMRVRALPDLPSKRDARRKHPFYKTFMKPPVKTEWRIQSVNGVPSLRAAELLEIMRRALRMRIQFFKGR</sequence>
<feature type="domain" description="DUF7759" evidence="3">
    <location>
        <begin position="636"/>
        <end position="747"/>
    </location>
</feature>
<feature type="domain" description="DUF7762" evidence="5">
    <location>
        <begin position="403"/>
        <end position="501"/>
    </location>
</feature>
<comment type="caution">
    <text evidence="6">The sequence shown here is derived from an EMBL/GenBank/DDBJ whole genome shotgun (WGS) entry which is preliminary data.</text>
</comment>
<name>A0A7J6XX56_TRYCR</name>
<keyword evidence="2" id="KW-0472">Membrane</keyword>
<gene>
    <name evidence="6" type="ORF">ECC02_008079</name>
</gene>